<evidence type="ECO:0000313" key="4">
    <source>
        <dbReference type="Proteomes" id="UP001162889"/>
    </source>
</evidence>
<dbReference type="AlphaFoldDB" id="A0AA41HBQ2"/>
<evidence type="ECO:0000313" key="1">
    <source>
        <dbReference type="EMBL" id="MBV6321201.1"/>
    </source>
</evidence>
<dbReference type="RefSeq" id="WP_217941958.1">
    <property type="nucleotide sequence ID" value="NZ_JAHTGR010000004.1"/>
</dbReference>
<keyword evidence="4" id="KW-1185">Reference proteome</keyword>
<evidence type="ECO:0000313" key="3">
    <source>
        <dbReference type="Proteomes" id="UP001155901"/>
    </source>
</evidence>
<name>A0AA41HBQ2_9BURK</name>
<dbReference type="Proteomes" id="UP001162889">
    <property type="component" value="Unassembled WGS sequence"/>
</dbReference>
<reference evidence="2" key="2">
    <citation type="submission" date="2022-03" db="EMBL/GenBank/DDBJ databases">
        <title>Genome Encyclopedia of Bacteria and Archaea VI: Functional Genomics of Type Strains.</title>
        <authorList>
            <person name="Whitman W."/>
        </authorList>
    </citation>
    <scope>NUCLEOTIDE SEQUENCE</scope>
    <source>
        <strain evidence="2">HSC-15S17</strain>
    </source>
</reference>
<reference evidence="1" key="1">
    <citation type="submission" date="2021-07" db="EMBL/GenBank/DDBJ databases">
        <title>Characterization of violacein-producing bacteria and related species.</title>
        <authorList>
            <person name="Wilson H.S."/>
            <person name="De Leon M.E."/>
        </authorList>
    </citation>
    <scope>NUCLEOTIDE SEQUENCE</scope>
    <source>
        <strain evidence="1">HSC-15S17</strain>
    </source>
</reference>
<gene>
    <name evidence="1" type="ORF">KVP70_09660</name>
    <name evidence="2" type="ORF">L1274_003282</name>
</gene>
<evidence type="ECO:0000313" key="2">
    <source>
        <dbReference type="EMBL" id="MCP2009553.1"/>
    </source>
</evidence>
<proteinExistence type="predicted"/>
<dbReference type="Proteomes" id="UP001155901">
    <property type="component" value="Unassembled WGS sequence"/>
</dbReference>
<organism evidence="1 3">
    <name type="scientific">Duganella violaceipulchra</name>
    <dbReference type="NCBI Taxonomy" id="2849652"/>
    <lineage>
        <taxon>Bacteria</taxon>
        <taxon>Pseudomonadati</taxon>
        <taxon>Pseudomonadota</taxon>
        <taxon>Betaproteobacteria</taxon>
        <taxon>Burkholderiales</taxon>
        <taxon>Oxalobacteraceae</taxon>
        <taxon>Telluria group</taxon>
        <taxon>Duganella</taxon>
    </lineage>
</organism>
<dbReference type="EMBL" id="JAHTGR010000004">
    <property type="protein sequence ID" value="MBV6321201.1"/>
    <property type="molecule type" value="Genomic_DNA"/>
</dbReference>
<protein>
    <submittedName>
        <fullName evidence="1">Uncharacterized protein</fullName>
    </submittedName>
</protein>
<comment type="caution">
    <text evidence="1">The sequence shown here is derived from an EMBL/GenBank/DDBJ whole genome shotgun (WGS) entry which is preliminary data.</text>
</comment>
<sequence length="102" mass="10567">MTASIKISACDNELRVIASTGAFSAEICHISSGNNDTVAYAVNLGSVLPGGTYSLTMVGINWGGPARFSVEVTNNGAVTPYSFEKKDAAIGVVWSPTIIVNV</sequence>
<accession>A0AA41HBQ2</accession>
<dbReference type="EMBL" id="JALJZU010000006">
    <property type="protein sequence ID" value="MCP2009553.1"/>
    <property type="molecule type" value="Genomic_DNA"/>
</dbReference>